<dbReference type="PANTHER" id="PTHR35560">
    <property type="entry name" value="BLL0132 PROTEIN"/>
    <property type="match status" value="1"/>
</dbReference>
<feature type="region of interest" description="Disordered" evidence="1">
    <location>
        <begin position="1"/>
        <end position="132"/>
    </location>
</feature>
<gene>
    <name evidence="3" type="ORF">GCM10023321_06040</name>
</gene>
<feature type="region of interest" description="Disordered" evidence="1">
    <location>
        <begin position="170"/>
        <end position="232"/>
    </location>
</feature>
<organism evidence="3 4">
    <name type="scientific">Pseudonocardia eucalypti</name>
    <dbReference type="NCBI Taxonomy" id="648755"/>
    <lineage>
        <taxon>Bacteria</taxon>
        <taxon>Bacillati</taxon>
        <taxon>Actinomycetota</taxon>
        <taxon>Actinomycetes</taxon>
        <taxon>Pseudonocardiales</taxon>
        <taxon>Pseudonocardiaceae</taxon>
        <taxon>Pseudonocardia</taxon>
    </lineage>
</organism>
<comment type="caution">
    <text evidence="3">The sequence shown here is derived from an EMBL/GenBank/DDBJ whole genome shotgun (WGS) entry which is preliminary data.</text>
</comment>
<accession>A0ABP9PJK9</accession>
<feature type="compositionally biased region" description="Low complexity" evidence="1">
    <location>
        <begin position="194"/>
        <end position="215"/>
    </location>
</feature>
<keyword evidence="2" id="KW-1133">Transmembrane helix</keyword>
<evidence type="ECO:0000313" key="4">
    <source>
        <dbReference type="Proteomes" id="UP001428817"/>
    </source>
</evidence>
<evidence type="ECO:0000256" key="1">
    <source>
        <dbReference type="SAM" id="MobiDB-lite"/>
    </source>
</evidence>
<dbReference type="PANTHER" id="PTHR35560:SF3">
    <property type="entry name" value="PEPTIDASE S9 PROLYL OLIGOPEPTIDASE CATALYTIC DOMAIN-CONTAINING PROTEIN"/>
    <property type="match status" value="1"/>
</dbReference>
<evidence type="ECO:0008006" key="5">
    <source>
        <dbReference type="Google" id="ProtNLM"/>
    </source>
</evidence>
<feature type="compositionally biased region" description="Low complexity" evidence="1">
    <location>
        <begin position="86"/>
        <end position="109"/>
    </location>
</feature>
<dbReference type="Proteomes" id="UP001428817">
    <property type="component" value="Unassembled WGS sequence"/>
</dbReference>
<feature type="compositionally biased region" description="Pro residues" evidence="1">
    <location>
        <begin position="34"/>
        <end position="43"/>
    </location>
</feature>
<name>A0ABP9PJK9_9PSEU</name>
<evidence type="ECO:0000313" key="3">
    <source>
        <dbReference type="EMBL" id="GAA5146485.1"/>
    </source>
</evidence>
<dbReference type="RefSeq" id="WP_185058840.1">
    <property type="nucleotide sequence ID" value="NZ_BAABJP010000001.1"/>
</dbReference>
<protein>
    <recommendedName>
        <fullName evidence="5">Alpha/beta hydrolase</fullName>
    </recommendedName>
</protein>
<sequence length="528" mass="54642">MPAHNADLARRRESADADLLAEPMEQGAAAGGPPALPGVPSVPAPRQSPDVEPELFSHPVYRSSQQRAGSGPATETWGPATEARKSAAGTRGAAPTPPTASRSVPAPRAEWTPGAAGRHAKPGRRRRTAVEAKEPGWRRIALTALAVVVAVLLGYGGIVAFQSRPASEEQAAPAPAPAAPAAPAPAPADPLKPPAAQAPAPQAAAPTPRTGTPPAGMLARTGQRSGNADKLTLPAGGTLTVYDNFPMAGAPAVTRAVVVVHGTGRNAEAYYQRALAAAKTAGVGDRTMVVSPWFKGDKDDKVSSGEASWTNDAWKQGYPAQSSGGVSSFTAMDNIMATLADKKRFPKLTHITLTGHSAGGQFTQRYAAFGKAPNVLNWVDFNFAVMNPSSYVYFDAARPGKNGAFSVPSGSSCQEYNQYKYGLDGRQSYPAQLSASAAMAQYASRQVTVFTGGADTVDNGDLDTDCGAMLQGANRMVRGQNFVNHFKALKPGAPHKFVVVPGVDHDGEAMLGSPLARTALFGASGSSS</sequence>
<feature type="compositionally biased region" description="Pro residues" evidence="1">
    <location>
        <begin position="174"/>
        <end position="193"/>
    </location>
</feature>
<proteinExistence type="predicted"/>
<keyword evidence="2" id="KW-0472">Membrane</keyword>
<feature type="compositionally biased region" description="Basic residues" evidence="1">
    <location>
        <begin position="118"/>
        <end position="127"/>
    </location>
</feature>
<dbReference type="SUPFAM" id="SSF53474">
    <property type="entry name" value="alpha/beta-Hydrolases"/>
    <property type="match status" value="1"/>
</dbReference>
<feature type="transmembrane region" description="Helical" evidence="2">
    <location>
        <begin position="140"/>
        <end position="161"/>
    </location>
</feature>
<dbReference type="Gene3D" id="3.40.50.1820">
    <property type="entry name" value="alpha/beta hydrolase"/>
    <property type="match status" value="1"/>
</dbReference>
<evidence type="ECO:0000256" key="2">
    <source>
        <dbReference type="SAM" id="Phobius"/>
    </source>
</evidence>
<dbReference type="EMBL" id="BAABJP010000001">
    <property type="protein sequence ID" value="GAA5146485.1"/>
    <property type="molecule type" value="Genomic_DNA"/>
</dbReference>
<keyword evidence="2" id="KW-0812">Transmembrane</keyword>
<dbReference type="InterPro" id="IPR029058">
    <property type="entry name" value="AB_hydrolase_fold"/>
</dbReference>
<reference evidence="4" key="1">
    <citation type="journal article" date="2019" name="Int. J. Syst. Evol. Microbiol.">
        <title>The Global Catalogue of Microorganisms (GCM) 10K type strain sequencing project: providing services to taxonomists for standard genome sequencing and annotation.</title>
        <authorList>
            <consortium name="The Broad Institute Genomics Platform"/>
            <consortium name="The Broad Institute Genome Sequencing Center for Infectious Disease"/>
            <person name="Wu L."/>
            <person name="Ma J."/>
        </authorList>
    </citation>
    <scope>NUCLEOTIDE SEQUENCE [LARGE SCALE GENOMIC DNA]</scope>
    <source>
        <strain evidence="4">JCM 18303</strain>
    </source>
</reference>
<keyword evidence="4" id="KW-1185">Reference proteome</keyword>